<comment type="caution">
    <text evidence="2">The sequence shown here is derived from an EMBL/GenBank/DDBJ whole genome shotgun (WGS) entry which is preliminary data.</text>
</comment>
<keyword evidence="1" id="KW-0472">Membrane</keyword>
<keyword evidence="1" id="KW-1133">Transmembrane helix</keyword>
<dbReference type="Proteomes" id="UP001479436">
    <property type="component" value="Unassembled WGS sequence"/>
</dbReference>
<feature type="transmembrane region" description="Helical" evidence="1">
    <location>
        <begin position="55"/>
        <end position="77"/>
    </location>
</feature>
<keyword evidence="3" id="KW-1185">Reference proteome</keyword>
<gene>
    <name evidence="2" type="ORF">K7432_013283</name>
</gene>
<name>A0ABR2VR15_9FUNG</name>
<keyword evidence="1" id="KW-0812">Transmembrane</keyword>
<accession>A0ABR2VR15</accession>
<evidence type="ECO:0000313" key="3">
    <source>
        <dbReference type="Proteomes" id="UP001479436"/>
    </source>
</evidence>
<evidence type="ECO:0000313" key="2">
    <source>
        <dbReference type="EMBL" id="KAK9694754.1"/>
    </source>
</evidence>
<sequence>MCKKRVLFALESWFTQAEPRPILPVKKRQNLSMELLSAITKNVFLLKATHSRDSLSALAIGLSGLAILLFGAMIPTFTPKTSQFKTESFIYKAVTFLNRNVEGPTSDDVE</sequence>
<organism evidence="2 3">
    <name type="scientific">Basidiobolus ranarum</name>
    <dbReference type="NCBI Taxonomy" id="34480"/>
    <lineage>
        <taxon>Eukaryota</taxon>
        <taxon>Fungi</taxon>
        <taxon>Fungi incertae sedis</taxon>
        <taxon>Zoopagomycota</taxon>
        <taxon>Entomophthoromycotina</taxon>
        <taxon>Basidiobolomycetes</taxon>
        <taxon>Basidiobolales</taxon>
        <taxon>Basidiobolaceae</taxon>
        <taxon>Basidiobolus</taxon>
    </lineage>
</organism>
<dbReference type="EMBL" id="JASJQH010008160">
    <property type="protein sequence ID" value="KAK9694754.1"/>
    <property type="molecule type" value="Genomic_DNA"/>
</dbReference>
<evidence type="ECO:0000256" key="1">
    <source>
        <dbReference type="SAM" id="Phobius"/>
    </source>
</evidence>
<protein>
    <submittedName>
        <fullName evidence="2">Uncharacterized protein</fullName>
    </submittedName>
</protein>
<proteinExistence type="predicted"/>
<reference evidence="2 3" key="1">
    <citation type="submission" date="2023-04" db="EMBL/GenBank/DDBJ databases">
        <title>Genome of Basidiobolus ranarum AG-B5.</title>
        <authorList>
            <person name="Stajich J.E."/>
            <person name="Carter-House D."/>
            <person name="Gryganskyi A."/>
        </authorList>
    </citation>
    <scope>NUCLEOTIDE SEQUENCE [LARGE SCALE GENOMIC DNA]</scope>
    <source>
        <strain evidence="2 3">AG-B5</strain>
    </source>
</reference>